<evidence type="ECO:0000313" key="3">
    <source>
        <dbReference type="Proteomes" id="UP000829494"/>
    </source>
</evidence>
<evidence type="ECO:0000313" key="2">
    <source>
        <dbReference type="EMBL" id="UNZ06853.1"/>
    </source>
</evidence>
<feature type="compositionally biased region" description="Low complexity" evidence="1">
    <location>
        <begin position="291"/>
        <end position="302"/>
    </location>
</feature>
<feature type="compositionally biased region" description="Basic and acidic residues" evidence="1">
    <location>
        <begin position="107"/>
        <end position="116"/>
    </location>
</feature>
<feature type="compositionally biased region" description="Low complexity" evidence="1">
    <location>
        <begin position="356"/>
        <end position="380"/>
    </location>
</feature>
<protein>
    <submittedName>
        <fullName evidence="2">Uncharacterized protein</fullName>
    </submittedName>
</protein>
<keyword evidence="3" id="KW-1185">Reference proteome</keyword>
<accession>A0ABY3Z9R4</accession>
<sequence>MIQGGVRTSPQSVAFPGGSRSSRRAPGGPVCPGGGAPWRRGFGGGGSGPRRGLSSLPGAAEVYGRNRGFGRLRGDPYVSPSPAGGRLSRRRGGGLYRPLAAGPLRPPPHDAEPPEALRLHPASFTSWGARTRLLSPPPTGPHTPNRREGVCRGTLPAGDRYMVASRHDGRSRRRGDGPLRTPAPQRSQCVSARSAGQTPTNPRLRRDQRPRNRRTKILASPRDSRSASTTATASRTIRPRSTASPCSPRRTRRACSRSISSSADTYTVIFSSCRSRPLGRRFAPRPRRRAGTAPPSAASADADSCRRRPFGAAASAPRPPCSAGAEPSGSSRRGFDSSPREGSVVSAGPPGAGTRGASPLTAAPGPPAAAAGPPVLRGAGDCSPDPPVVRNNSSAPGRLTRRDTGRAPPWPVDGRRRHRRSWTRTW</sequence>
<feature type="compositionally biased region" description="Polar residues" evidence="1">
    <location>
        <begin position="184"/>
        <end position="201"/>
    </location>
</feature>
<feature type="region of interest" description="Disordered" evidence="1">
    <location>
        <begin position="1"/>
        <end position="116"/>
    </location>
</feature>
<organism evidence="2 3">
    <name type="scientific">Streptomyces rimosus subsp. rimosus</name>
    <dbReference type="NCBI Taxonomy" id="132474"/>
    <lineage>
        <taxon>Bacteria</taxon>
        <taxon>Bacillati</taxon>
        <taxon>Actinomycetota</taxon>
        <taxon>Actinomycetes</taxon>
        <taxon>Kitasatosporales</taxon>
        <taxon>Streptomycetaceae</taxon>
        <taxon>Streptomyces</taxon>
    </lineage>
</organism>
<dbReference type="EMBL" id="CP094298">
    <property type="protein sequence ID" value="UNZ06853.1"/>
    <property type="molecule type" value="Genomic_DNA"/>
</dbReference>
<reference evidence="2 3" key="1">
    <citation type="submission" date="2022-03" db="EMBL/GenBank/DDBJ databases">
        <title>Complete genome of Streptomyces rimosus ssp. rimosus R7 (=ATCC 10970).</title>
        <authorList>
            <person name="Beganovic S."/>
            <person name="Ruckert C."/>
            <person name="Busche T."/>
            <person name="Kalinowski J."/>
            <person name="Wittmann C."/>
        </authorList>
    </citation>
    <scope>NUCLEOTIDE SEQUENCE [LARGE SCALE GENOMIC DNA]</scope>
    <source>
        <strain evidence="2 3">R7</strain>
    </source>
</reference>
<gene>
    <name evidence="2" type="ORF">SRIMR7_32345</name>
</gene>
<feature type="region of interest" description="Disordered" evidence="1">
    <location>
        <begin position="277"/>
        <end position="426"/>
    </location>
</feature>
<feature type="compositionally biased region" description="Gly residues" evidence="1">
    <location>
        <begin position="30"/>
        <end position="49"/>
    </location>
</feature>
<name>A0ABY3Z9R4_STRRM</name>
<feature type="compositionally biased region" description="Basic residues" evidence="1">
    <location>
        <begin position="277"/>
        <end position="290"/>
    </location>
</feature>
<feature type="region of interest" description="Disordered" evidence="1">
    <location>
        <begin position="128"/>
        <end position="261"/>
    </location>
</feature>
<feature type="compositionally biased region" description="Polar residues" evidence="1">
    <location>
        <begin position="1"/>
        <end position="12"/>
    </location>
</feature>
<feature type="compositionally biased region" description="Low complexity" evidence="1">
    <location>
        <begin position="16"/>
        <end position="28"/>
    </location>
</feature>
<feature type="compositionally biased region" description="Low complexity" evidence="1">
    <location>
        <begin position="226"/>
        <end position="248"/>
    </location>
</feature>
<feature type="compositionally biased region" description="Low complexity" evidence="1">
    <location>
        <begin position="311"/>
        <end position="325"/>
    </location>
</feature>
<feature type="compositionally biased region" description="Basic residues" evidence="1">
    <location>
        <begin position="415"/>
        <end position="426"/>
    </location>
</feature>
<dbReference type="Proteomes" id="UP000829494">
    <property type="component" value="Chromosome"/>
</dbReference>
<evidence type="ECO:0000256" key="1">
    <source>
        <dbReference type="SAM" id="MobiDB-lite"/>
    </source>
</evidence>
<proteinExistence type="predicted"/>